<dbReference type="Proteomes" id="UP001193748">
    <property type="component" value="Unassembled WGS sequence"/>
</dbReference>
<evidence type="ECO:0000313" key="1">
    <source>
        <dbReference type="EMBL" id="NRT86548.1"/>
    </source>
</evidence>
<dbReference type="AlphaFoldDB" id="A0AAX0AUA0"/>
<evidence type="ECO:0000313" key="2">
    <source>
        <dbReference type="Proteomes" id="UP001193748"/>
    </source>
</evidence>
<reference evidence="1" key="1">
    <citation type="submission" date="2020-05" db="EMBL/GenBank/DDBJ databases">
        <authorList>
            <person name="Brown S."/>
            <person name="Huntemann M."/>
            <person name="Clum A."/>
            <person name="Spunde A."/>
            <person name="Palaniappan K."/>
            <person name="Ritter S."/>
            <person name="Mikhailova N."/>
            <person name="Chen I.-M."/>
            <person name="Stamatis D."/>
            <person name="Reddy T."/>
            <person name="O'Malley R."/>
            <person name="Daum C."/>
            <person name="Shapiro N."/>
            <person name="Ivanova N."/>
            <person name="Kyrpides N."/>
            <person name="Woyke T."/>
        </authorList>
    </citation>
    <scope>NUCLEOTIDE SEQUENCE</scope>
    <source>
        <strain evidence="1">DJ080</strain>
    </source>
</reference>
<protein>
    <recommendedName>
        <fullName evidence="3">XkdX family protein</fullName>
    </recommendedName>
</protein>
<dbReference type="RefSeq" id="WP_173710046.1">
    <property type="nucleotide sequence ID" value="NZ_JABSWW010000001.1"/>
</dbReference>
<dbReference type="EMBL" id="JABSWW010000001">
    <property type="protein sequence ID" value="NRT86548.1"/>
    <property type="molecule type" value="Genomic_DNA"/>
</dbReference>
<accession>A0AAX0AUA0</accession>
<reference evidence="1" key="2">
    <citation type="journal article" date="2022" name="Nat. Biotechnol.">
        <title>Carbon-negative production of acetone and isopropanol by gas fermentation at industrial pilot scale.</title>
        <authorList>
            <person name="Liew F.E."/>
            <person name="Nogle R."/>
            <person name="Abdalla T."/>
            <person name="Rasor B.J."/>
            <person name="Canter C."/>
            <person name="Jensen R.O."/>
            <person name="Wang L."/>
            <person name="Strutz J."/>
            <person name="Chirania P."/>
            <person name="De Tissera S."/>
            <person name="Mueller A.P."/>
            <person name="Ruan Z."/>
            <person name="Gao A."/>
            <person name="Tran L."/>
            <person name="Engle N.L."/>
            <person name="Bromley J.C."/>
            <person name="Daniell J."/>
            <person name="Conrado R."/>
            <person name="Tschaplinski T.J."/>
            <person name="Giannone R.J."/>
            <person name="Hettich R.L."/>
            <person name="Karim A.S."/>
            <person name="Simpson S.D."/>
            <person name="Brown S.D."/>
            <person name="Leang C."/>
            <person name="Jewett M.C."/>
            <person name="Kopke M."/>
        </authorList>
    </citation>
    <scope>NUCLEOTIDE SEQUENCE</scope>
    <source>
        <strain evidence="1">DJ080</strain>
    </source>
</reference>
<name>A0AAX0AUA0_CLOBE</name>
<sequence length="50" mass="5875">MYDFIKNMWIMRKYAEINISNCVDKAYITQEQANTIMTMEQVTTTTTTTS</sequence>
<comment type="caution">
    <text evidence="1">The sequence shown here is derived from an EMBL/GenBank/DDBJ whole genome shotgun (WGS) entry which is preliminary data.</text>
</comment>
<organism evidence="1 2">
    <name type="scientific">Clostridium beijerinckii</name>
    <name type="common">Clostridium MP</name>
    <dbReference type="NCBI Taxonomy" id="1520"/>
    <lineage>
        <taxon>Bacteria</taxon>
        <taxon>Bacillati</taxon>
        <taxon>Bacillota</taxon>
        <taxon>Clostridia</taxon>
        <taxon>Eubacteriales</taxon>
        <taxon>Clostridiaceae</taxon>
        <taxon>Clostridium</taxon>
    </lineage>
</organism>
<evidence type="ECO:0008006" key="3">
    <source>
        <dbReference type="Google" id="ProtNLM"/>
    </source>
</evidence>
<gene>
    <name evidence="1" type="ORF">B0H41_000227</name>
</gene>
<proteinExistence type="predicted"/>